<dbReference type="PRINTS" id="PR00420">
    <property type="entry name" value="RNGMNOXGNASE"/>
</dbReference>
<dbReference type="InterPro" id="IPR059103">
    <property type="entry name" value="FixC-like_C"/>
</dbReference>
<dbReference type="EMBL" id="DF238840">
    <property type="protein sequence ID" value="GAF25825.1"/>
    <property type="molecule type" value="Genomic_DNA"/>
</dbReference>
<keyword evidence="3" id="KW-0285">Flavoprotein</keyword>
<dbReference type="Proteomes" id="UP000063718">
    <property type="component" value="Unassembled WGS sequence"/>
</dbReference>
<dbReference type="AlphaFoldDB" id="A0A0S6U9N3"/>
<accession>A0A0S6U9N3</accession>
<dbReference type="Gene3D" id="3.50.50.60">
    <property type="entry name" value="FAD/NAD(P)-binding domain"/>
    <property type="match status" value="1"/>
</dbReference>
<dbReference type="InterPro" id="IPR039651">
    <property type="entry name" value="FixC-like"/>
</dbReference>
<gene>
    <name evidence="7" type="ORF">MTY_1162</name>
</gene>
<dbReference type="SUPFAM" id="SSF51905">
    <property type="entry name" value="FAD/NAD(P)-binding domain"/>
    <property type="match status" value="1"/>
</dbReference>
<evidence type="ECO:0000256" key="1">
    <source>
        <dbReference type="ARBA" id="ARBA00001974"/>
    </source>
</evidence>
<dbReference type="SUPFAM" id="SSF54373">
    <property type="entry name" value="FAD-linked reductases, C-terminal domain"/>
    <property type="match status" value="1"/>
</dbReference>
<dbReference type="PANTHER" id="PTHR43624:SF2">
    <property type="entry name" value="ELECTRON TRANSFER FLAVOPROTEIN-QUINONE OXIDOREDUCTASE YDIS-RELATED"/>
    <property type="match status" value="1"/>
</dbReference>
<dbReference type="RefSeq" id="WP_025773642.1">
    <property type="nucleotide sequence ID" value="NZ_DF238840.1"/>
</dbReference>
<name>A0A0S6U9N3_NEOTH</name>
<sequence length="432" mass="47586">MAERFEVVVVGAGPAGLAAALTLARAGVEVIVFERGEHPGSKNVMGGVLYRHPTETVVPGFYHQAPLERPVVEQRLWLLTEEAALTLGYKDMVFAGEPFNAFTVLRARFDRWLADQAVAAGALLINETVVEDLLWENERVVGVRTGREGGDVRSDVVILAEGANSLLTQKAGLKPDGINTNQLAVAVKEIIALPREKIEDRFNLEEGQGCTIELLGEATKGMLGTAFIYTNKDSLSVGVGVLLASLVRRRLNPNDLLEHLKSHPMVRPLLAGGESKEYQGHLIPEGGYQAVPKLYGNGVLVVGDAAMLVNGIHREGSNLALTSGLLAARTILAAREKGDYSEANLAPYRQALEESFVLKDLKKYQRAPFFFDQNPQFFTLYPGLLSRAAREFLTVDNVPKREKQKRILREITTSRSRFQIARDLYNLWRVMG</sequence>
<reference evidence="7" key="1">
    <citation type="journal article" date="2014" name="Gene">
        <title>Genome-guided analysis of transformation efficiency and carbon dioxide assimilation by Moorella thermoacetica Y72.</title>
        <authorList>
            <person name="Tsukahara K."/>
            <person name="Kita A."/>
            <person name="Nakashimada Y."/>
            <person name="Hoshino T."/>
            <person name="Murakami K."/>
        </authorList>
    </citation>
    <scope>NUCLEOTIDE SEQUENCE [LARGE SCALE GENOMIC DNA]</scope>
    <source>
        <strain evidence="7">Y72</strain>
    </source>
</reference>
<feature type="domain" description="FixC-like C-terminal" evidence="6">
    <location>
        <begin position="368"/>
        <end position="431"/>
    </location>
</feature>
<evidence type="ECO:0000256" key="5">
    <source>
        <dbReference type="ARBA" id="ARBA00023002"/>
    </source>
</evidence>
<evidence type="ECO:0000256" key="2">
    <source>
        <dbReference type="ARBA" id="ARBA00006796"/>
    </source>
</evidence>
<dbReference type="PANTHER" id="PTHR43624">
    <property type="entry name" value="ELECTRON TRANSFER FLAVOPROTEIN-QUINONE OXIDOREDUCTASE YDIS-RELATED"/>
    <property type="match status" value="1"/>
</dbReference>
<keyword evidence="5" id="KW-0560">Oxidoreductase</keyword>
<dbReference type="Pfam" id="PF12831">
    <property type="entry name" value="FAD_oxidored"/>
    <property type="match status" value="1"/>
</dbReference>
<dbReference type="InterPro" id="IPR036188">
    <property type="entry name" value="FAD/NAD-bd_sf"/>
</dbReference>
<comment type="cofactor">
    <cofactor evidence="1">
        <name>FAD</name>
        <dbReference type="ChEBI" id="CHEBI:57692"/>
    </cofactor>
</comment>
<dbReference type="Pfam" id="PF26311">
    <property type="entry name" value="ETF-QO_FixC_C"/>
    <property type="match status" value="1"/>
</dbReference>
<proteinExistence type="inferred from homology"/>
<protein>
    <submittedName>
        <fullName evidence="7">Dehydrogenases</fullName>
    </submittedName>
</protein>
<evidence type="ECO:0000313" key="7">
    <source>
        <dbReference type="EMBL" id="GAF25825.1"/>
    </source>
</evidence>
<keyword evidence="4" id="KW-0274">FAD</keyword>
<evidence type="ECO:0000256" key="3">
    <source>
        <dbReference type="ARBA" id="ARBA00022630"/>
    </source>
</evidence>
<dbReference type="GO" id="GO:0016491">
    <property type="term" value="F:oxidoreductase activity"/>
    <property type="evidence" value="ECO:0007669"/>
    <property type="project" value="UniProtKB-KW"/>
</dbReference>
<organism evidence="7">
    <name type="scientific">Moorella thermoacetica Y72</name>
    <dbReference type="NCBI Taxonomy" id="1325331"/>
    <lineage>
        <taxon>Bacteria</taxon>
        <taxon>Bacillati</taxon>
        <taxon>Bacillota</taxon>
        <taxon>Clostridia</taxon>
        <taxon>Neomoorellales</taxon>
        <taxon>Neomoorellaceae</taxon>
        <taxon>Neomoorella</taxon>
    </lineage>
</organism>
<evidence type="ECO:0000256" key="4">
    <source>
        <dbReference type="ARBA" id="ARBA00022827"/>
    </source>
</evidence>
<comment type="similarity">
    <text evidence="2">Belongs to the ETF-QO/FixC family.</text>
</comment>
<evidence type="ECO:0000259" key="6">
    <source>
        <dbReference type="Pfam" id="PF26311"/>
    </source>
</evidence>